<evidence type="ECO:0000256" key="7">
    <source>
        <dbReference type="SAM" id="MobiDB-lite"/>
    </source>
</evidence>
<dbReference type="Gene3D" id="1.10.10.60">
    <property type="entry name" value="Homeodomain-like"/>
    <property type="match status" value="1"/>
</dbReference>
<name>A0A834ZLT3_TETSI</name>
<evidence type="ECO:0000256" key="1">
    <source>
        <dbReference type="ARBA" id="ARBA00004123"/>
    </source>
</evidence>
<dbReference type="Pfam" id="PF00249">
    <property type="entry name" value="Myb_DNA-binding"/>
    <property type="match status" value="1"/>
</dbReference>
<evidence type="ECO:0000256" key="4">
    <source>
        <dbReference type="ARBA" id="ARBA00023125"/>
    </source>
</evidence>
<dbReference type="PANTHER" id="PTHR45675:SF30">
    <property type="entry name" value="TRANSCRIPTION FACTOR MYB62"/>
    <property type="match status" value="1"/>
</dbReference>
<evidence type="ECO:0000259" key="9">
    <source>
        <dbReference type="PROSITE" id="PS51294"/>
    </source>
</evidence>
<comment type="subcellular location">
    <subcellularLocation>
        <location evidence="1">Nucleus</location>
    </subcellularLocation>
</comment>
<feature type="compositionally biased region" description="Low complexity" evidence="7">
    <location>
        <begin position="169"/>
        <end position="184"/>
    </location>
</feature>
<keyword evidence="5" id="KW-0804">Transcription</keyword>
<dbReference type="InterPro" id="IPR044676">
    <property type="entry name" value="EOBI/EOBII-like_plant"/>
</dbReference>
<dbReference type="GO" id="GO:0005634">
    <property type="term" value="C:nucleus"/>
    <property type="evidence" value="ECO:0007669"/>
    <property type="project" value="UniProtKB-SubCell"/>
</dbReference>
<dbReference type="InterPro" id="IPR017930">
    <property type="entry name" value="Myb_dom"/>
</dbReference>
<sequence>MDGFILRILNRCFEIREIFSCSSQSSVISFSRSSRMTRTVGLMKQKPKKITRARIYQKSEERTGIEEDKVALMLGHMKFHCFNFNTPKLFRVAMPTVTKRVCSSIEEDTDQLRRGPWTFEEDTLLIHYIACHGEGRWNLLAKCSDAIRCFWMPRLLQKMEVSSPPSTILSQNSSNPQLLLNQPSGESSPSPPLQGSLTISEPAYAYSSNYYYEKNSNSENCTSPSASSDSMNISQLPEISEYPTSPPRALGNTVTNPSLKGCYYMESSSSDMKEFNLASMSEPWGFKIPIHGCHVVESNWMDDDMADSMWNMDELW</sequence>
<keyword evidence="6" id="KW-0539">Nucleus</keyword>
<dbReference type="InterPro" id="IPR009057">
    <property type="entry name" value="Homeodomain-like_sf"/>
</dbReference>
<keyword evidence="11" id="KW-1185">Reference proteome</keyword>
<dbReference type="EMBL" id="JABCRI010000004">
    <property type="protein sequence ID" value="KAF8407800.1"/>
    <property type="molecule type" value="Genomic_DNA"/>
</dbReference>
<accession>A0A834ZLT3</accession>
<dbReference type="InterPro" id="IPR001005">
    <property type="entry name" value="SANT/Myb"/>
</dbReference>
<evidence type="ECO:0000256" key="2">
    <source>
        <dbReference type="ARBA" id="ARBA00022737"/>
    </source>
</evidence>
<dbReference type="PROSITE" id="PS51294">
    <property type="entry name" value="HTH_MYB"/>
    <property type="match status" value="1"/>
</dbReference>
<evidence type="ECO:0000313" key="10">
    <source>
        <dbReference type="EMBL" id="KAF8407800.1"/>
    </source>
</evidence>
<feature type="domain" description="HTH myb-type" evidence="9">
    <location>
        <begin position="109"/>
        <end position="142"/>
    </location>
</feature>
<dbReference type="OMA" id="CESEAIQ"/>
<dbReference type="PROSITE" id="PS50090">
    <property type="entry name" value="MYB_LIKE"/>
    <property type="match status" value="1"/>
</dbReference>
<reference evidence="10 11" key="1">
    <citation type="submission" date="2020-04" db="EMBL/GenBank/DDBJ databases">
        <title>Plant Genome Project.</title>
        <authorList>
            <person name="Zhang R.-G."/>
        </authorList>
    </citation>
    <scope>NUCLEOTIDE SEQUENCE [LARGE SCALE GENOMIC DNA]</scope>
    <source>
        <strain evidence="10">YNK0</strain>
        <tissue evidence="10">Leaf</tissue>
    </source>
</reference>
<feature type="compositionally biased region" description="Polar residues" evidence="7">
    <location>
        <begin position="185"/>
        <end position="195"/>
    </location>
</feature>
<evidence type="ECO:0000256" key="6">
    <source>
        <dbReference type="ARBA" id="ARBA00023242"/>
    </source>
</evidence>
<feature type="region of interest" description="Disordered" evidence="7">
    <location>
        <begin position="164"/>
        <end position="195"/>
    </location>
</feature>
<evidence type="ECO:0000259" key="8">
    <source>
        <dbReference type="PROSITE" id="PS50090"/>
    </source>
</evidence>
<dbReference type="GO" id="GO:0003700">
    <property type="term" value="F:DNA-binding transcription factor activity"/>
    <property type="evidence" value="ECO:0007669"/>
    <property type="project" value="InterPro"/>
</dbReference>
<keyword evidence="4" id="KW-0238">DNA-binding</keyword>
<keyword evidence="3" id="KW-0805">Transcription regulation</keyword>
<dbReference type="CDD" id="cd00167">
    <property type="entry name" value="SANT"/>
    <property type="match status" value="1"/>
</dbReference>
<keyword evidence="2" id="KW-0677">Repeat</keyword>
<evidence type="ECO:0000256" key="3">
    <source>
        <dbReference type="ARBA" id="ARBA00023015"/>
    </source>
</evidence>
<protein>
    <submittedName>
        <fullName evidence="10">Uncharacterized protein</fullName>
    </submittedName>
</protein>
<dbReference type="PANTHER" id="PTHR45675">
    <property type="entry name" value="MYB TRANSCRIPTION FACTOR-RELATED-RELATED"/>
    <property type="match status" value="1"/>
</dbReference>
<dbReference type="GO" id="GO:0043565">
    <property type="term" value="F:sequence-specific DNA binding"/>
    <property type="evidence" value="ECO:0007669"/>
    <property type="project" value="InterPro"/>
</dbReference>
<evidence type="ECO:0000256" key="5">
    <source>
        <dbReference type="ARBA" id="ARBA00023163"/>
    </source>
</evidence>
<dbReference type="OrthoDB" id="2143914at2759"/>
<feature type="domain" description="Myb-like" evidence="8">
    <location>
        <begin position="109"/>
        <end position="142"/>
    </location>
</feature>
<dbReference type="Proteomes" id="UP000655225">
    <property type="component" value="Unassembled WGS sequence"/>
</dbReference>
<proteinExistence type="predicted"/>
<organism evidence="10 11">
    <name type="scientific">Tetracentron sinense</name>
    <name type="common">Spur-leaf</name>
    <dbReference type="NCBI Taxonomy" id="13715"/>
    <lineage>
        <taxon>Eukaryota</taxon>
        <taxon>Viridiplantae</taxon>
        <taxon>Streptophyta</taxon>
        <taxon>Embryophyta</taxon>
        <taxon>Tracheophyta</taxon>
        <taxon>Spermatophyta</taxon>
        <taxon>Magnoliopsida</taxon>
        <taxon>Trochodendrales</taxon>
        <taxon>Trochodendraceae</taxon>
        <taxon>Tetracentron</taxon>
    </lineage>
</organism>
<dbReference type="SUPFAM" id="SSF46689">
    <property type="entry name" value="Homeodomain-like"/>
    <property type="match status" value="1"/>
</dbReference>
<gene>
    <name evidence="10" type="ORF">HHK36_006936</name>
</gene>
<comment type="caution">
    <text evidence="10">The sequence shown here is derived from an EMBL/GenBank/DDBJ whole genome shotgun (WGS) entry which is preliminary data.</text>
</comment>
<evidence type="ECO:0000313" key="11">
    <source>
        <dbReference type="Proteomes" id="UP000655225"/>
    </source>
</evidence>
<dbReference type="AlphaFoldDB" id="A0A834ZLT3"/>